<dbReference type="OrthoDB" id="9812205at2"/>
<dbReference type="InterPro" id="IPR005651">
    <property type="entry name" value="Trm112-like"/>
</dbReference>
<organism evidence="2 3">
    <name type="scientific">Amycolatopsis albispora</name>
    <dbReference type="NCBI Taxonomy" id="1804986"/>
    <lineage>
        <taxon>Bacteria</taxon>
        <taxon>Bacillati</taxon>
        <taxon>Actinomycetota</taxon>
        <taxon>Actinomycetes</taxon>
        <taxon>Pseudonocardiales</taxon>
        <taxon>Pseudonocardiaceae</taxon>
        <taxon>Amycolatopsis</taxon>
    </lineage>
</organism>
<dbReference type="Pfam" id="PF03966">
    <property type="entry name" value="Trm112p"/>
    <property type="match status" value="1"/>
</dbReference>
<proteinExistence type="inferred from homology"/>
<dbReference type="Gene3D" id="2.20.25.10">
    <property type="match status" value="1"/>
</dbReference>
<dbReference type="AlphaFoldDB" id="A0A344LAI2"/>
<dbReference type="RefSeq" id="WP_113694315.1">
    <property type="nucleotide sequence ID" value="NZ_CP015163.1"/>
</dbReference>
<dbReference type="EMBL" id="CP015163">
    <property type="protein sequence ID" value="AXB45056.1"/>
    <property type="molecule type" value="Genomic_DNA"/>
</dbReference>
<dbReference type="HAMAP" id="MF_01187">
    <property type="entry name" value="UPF0434"/>
    <property type="match status" value="1"/>
</dbReference>
<dbReference type="Proteomes" id="UP000250434">
    <property type="component" value="Chromosome"/>
</dbReference>
<dbReference type="KEGG" id="aab:A4R43_23280"/>
<keyword evidence="3" id="KW-1185">Reference proteome</keyword>
<evidence type="ECO:0000313" key="2">
    <source>
        <dbReference type="EMBL" id="AXB45056.1"/>
    </source>
</evidence>
<protein>
    <recommendedName>
        <fullName evidence="1">UPF0434 protein A4R43_23280</fullName>
    </recommendedName>
</protein>
<evidence type="ECO:0000256" key="1">
    <source>
        <dbReference type="HAMAP-Rule" id="MF_01187"/>
    </source>
</evidence>
<comment type="similarity">
    <text evidence="1">Belongs to the UPF0434 family.</text>
</comment>
<sequence>MAVTLDEQLLEILACPSEDHAPLRPGSPDDPEADALTCTSCGRVYPVRDGIPVLLLDEATEATEVTERAEKDPATDGD</sequence>
<evidence type="ECO:0000313" key="3">
    <source>
        <dbReference type="Proteomes" id="UP000250434"/>
    </source>
</evidence>
<gene>
    <name evidence="2" type="ORF">A4R43_23280</name>
</gene>
<dbReference type="SUPFAM" id="SSF158997">
    <property type="entry name" value="Trm112p-like"/>
    <property type="match status" value="1"/>
</dbReference>
<accession>A0A344LAI2</accession>
<reference evidence="2 3" key="1">
    <citation type="submission" date="2016-04" db="EMBL/GenBank/DDBJ databases">
        <title>Complete genome sequence and analysis of deep-sea sediment isolate, Amycolatopsis sp. WP1.</title>
        <authorList>
            <person name="Wang H."/>
            <person name="Chen S."/>
            <person name="Wu Q."/>
        </authorList>
    </citation>
    <scope>NUCLEOTIDE SEQUENCE [LARGE SCALE GENOMIC DNA]</scope>
    <source>
        <strain evidence="2 3">WP1</strain>
    </source>
</reference>
<name>A0A344LAI2_9PSEU</name>